<dbReference type="EMBL" id="KZ805442">
    <property type="protein sequence ID" value="PVH97236.1"/>
    <property type="molecule type" value="Genomic_DNA"/>
</dbReference>
<evidence type="ECO:0000256" key="1">
    <source>
        <dbReference type="SAM" id="MobiDB-lite"/>
    </source>
</evidence>
<reference evidence="2 3" key="1">
    <citation type="journal article" date="2018" name="Sci. Rep.">
        <title>Comparative genomics provides insights into the lifestyle and reveals functional heterogeneity of dark septate endophytic fungi.</title>
        <authorList>
            <person name="Knapp D.G."/>
            <person name="Nemeth J.B."/>
            <person name="Barry K."/>
            <person name="Hainaut M."/>
            <person name="Henrissat B."/>
            <person name="Johnson J."/>
            <person name="Kuo A."/>
            <person name="Lim J.H.P."/>
            <person name="Lipzen A."/>
            <person name="Nolan M."/>
            <person name="Ohm R.A."/>
            <person name="Tamas L."/>
            <person name="Grigoriev I.V."/>
            <person name="Spatafora J.W."/>
            <person name="Nagy L.G."/>
            <person name="Kovacs G.M."/>
        </authorList>
    </citation>
    <scope>NUCLEOTIDE SEQUENCE [LARGE SCALE GENOMIC DNA]</scope>
    <source>
        <strain evidence="2 3">DSE2036</strain>
    </source>
</reference>
<evidence type="ECO:0000313" key="3">
    <source>
        <dbReference type="Proteomes" id="UP000244855"/>
    </source>
</evidence>
<sequence length="119" mass="13093">MGIWMAASLRKKMELARTASLESPGSESEPASNSRAGHDSNENQNLDDNADDPSITALLEPSLAVIGYEHKIYYPYPSFATGDITILGPDEKFANLSTRAVQGIFKLIRFYATILDYGY</sequence>
<organism evidence="2 3">
    <name type="scientific">Periconia macrospinosa</name>
    <dbReference type="NCBI Taxonomy" id="97972"/>
    <lineage>
        <taxon>Eukaryota</taxon>
        <taxon>Fungi</taxon>
        <taxon>Dikarya</taxon>
        <taxon>Ascomycota</taxon>
        <taxon>Pezizomycotina</taxon>
        <taxon>Dothideomycetes</taxon>
        <taxon>Pleosporomycetidae</taxon>
        <taxon>Pleosporales</taxon>
        <taxon>Massarineae</taxon>
        <taxon>Periconiaceae</taxon>
        <taxon>Periconia</taxon>
    </lineage>
</organism>
<dbReference type="AlphaFoldDB" id="A0A2V1DGE7"/>
<accession>A0A2V1DGE7</accession>
<keyword evidence="3" id="KW-1185">Reference proteome</keyword>
<gene>
    <name evidence="2" type="ORF">DM02DRAFT_658470</name>
</gene>
<dbReference type="OrthoDB" id="4161186at2759"/>
<feature type="compositionally biased region" description="Polar residues" evidence="1">
    <location>
        <begin position="20"/>
        <end position="35"/>
    </location>
</feature>
<protein>
    <submittedName>
        <fullName evidence="2">Uncharacterized protein</fullName>
    </submittedName>
</protein>
<dbReference type="STRING" id="97972.A0A2V1DGE7"/>
<dbReference type="Proteomes" id="UP000244855">
    <property type="component" value="Unassembled WGS sequence"/>
</dbReference>
<proteinExistence type="predicted"/>
<evidence type="ECO:0000313" key="2">
    <source>
        <dbReference type="EMBL" id="PVH97236.1"/>
    </source>
</evidence>
<name>A0A2V1DGE7_9PLEO</name>
<feature type="region of interest" description="Disordered" evidence="1">
    <location>
        <begin position="17"/>
        <end position="54"/>
    </location>
</feature>